<protein>
    <submittedName>
        <fullName evidence="2">BgTH12-04871</fullName>
    </submittedName>
</protein>
<gene>
    <name evidence="2" type="ORF">BGTH12_LOCUS577</name>
</gene>
<dbReference type="Proteomes" id="UP000683417">
    <property type="component" value="Unassembled WGS sequence"/>
</dbReference>
<accession>A0A9W4CVD1</accession>
<feature type="region of interest" description="Disordered" evidence="1">
    <location>
        <begin position="170"/>
        <end position="230"/>
    </location>
</feature>
<feature type="region of interest" description="Disordered" evidence="1">
    <location>
        <begin position="1"/>
        <end position="54"/>
    </location>
</feature>
<feature type="compositionally biased region" description="Low complexity" evidence="1">
    <location>
        <begin position="26"/>
        <end position="43"/>
    </location>
</feature>
<dbReference type="EMBL" id="CAJHIT010000001">
    <property type="protein sequence ID" value="CAD6499219.1"/>
    <property type="molecule type" value="Genomic_DNA"/>
</dbReference>
<feature type="compositionally biased region" description="Acidic residues" evidence="1">
    <location>
        <begin position="173"/>
        <end position="182"/>
    </location>
</feature>
<evidence type="ECO:0000313" key="3">
    <source>
        <dbReference type="Proteomes" id="UP000683417"/>
    </source>
</evidence>
<proteinExistence type="predicted"/>
<name>A0A9W4CVD1_BLUGR</name>
<comment type="caution">
    <text evidence="2">The sequence shown here is derived from an EMBL/GenBank/DDBJ whole genome shotgun (WGS) entry which is preliminary data.</text>
</comment>
<organism evidence="2 3">
    <name type="scientific">Blumeria graminis f. sp. triticale</name>
    <dbReference type="NCBI Taxonomy" id="1689686"/>
    <lineage>
        <taxon>Eukaryota</taxon>
        <taxon>Fungi</taxon>
        <taxon>Dikarya</taxon>
        <taxon>Ascomycota</taxon>
        <taxon>Pezizomycotina</taxon>
        <taxon>Leotiomycetes</taxon>
        <taxon>Erysiphales</taxon>
        <taxon>Erysiphaceae</taxon>
        <taxon>Blumeria</taxon>
    </lineage>
</organism>
<feature type="compositionally biased region" description="Polar residues" evidence="1">
    <location>
        <begin position="1"/>
        <end position="11"/>
    </location>
</feature>
<feature type="region of interest" description="Disordered" evidence="1">
    <location>
        <begin position="296"/>
        <end position="327"/>
    </location>
</feature>
<evidence type="ECO:0000256" key="1">
    <source>
        <dbReference type="SAM" id="MobiDB-lite"/>
    </source>
</evidence>
<dbReference type="AlphaFoldDB" id="A0A9W4CVD1"/>
<feature type="region of interest" description="Disordered" evidence="1">
    <location>
        <begin position="110"/>
        <end position="132"/>
    </location>
</feature>
<sequence length="346" mass="37299">MSGAHSNQTVFPQYRQPPHNKMQVHTYTSRRTASSASISTTTSGGHTFLPLRNNSEDLRRSISSRSAGPIQPTSYVALMRKQKATVWCDRAQLEDPRLLAQQKAAKMQASREVVGGPVPPRASTSGSASLSGSTRVAAKIRHHGKPGLVGYTPTDQAGGVVGVPTRLSATEVEGGESNDDSEMPQTLDGSIHRRTGSGRSSISSSRKRLAYPRHSPSMLSTTKAPNPGKTLGDGKQILGESLVAPEESDALYLSQPSYCHRTTMVRDNNRCESSGSIRGEKADCLPELSSLHSARLTSNSHLNTSMSRQKSTKSPEELRRRGSVDDRAMTMGTVRLYIANPDADSD</sequence>
<evidence type="ECO:0000313" key="2">
    <source>
        <dbReference type="EMBL" id="CAD6499219.1"/>
    </source>
</evidence>
<feature type="compositionally biased region" description="Low complexity" evidence="1">
    <location>
        <begin position="121"/>
        <end position="132"/>
    </location>
</feature>
<feature type="compositionally biased region" description="Basic and acidic residues" evidence="1">
    <location>
        <begin position="313"/>
        <end position="327"/>
    </location>
</feature>
<reference evidence="2" key="1">
    <citation type="submission" date="2020-10" db="EMBL/GenBank/DDBJ databases">
        <authorList>
            <person name="Muller C M."/>
        </authorList>
    </citation>
    <scope>NUCLEOTIDE SEQUENCE</scope>
    <source>
        <strain evidence="2">THUN-12</strain>
    </source>
</reference>
<feature type="compositionally biased region" description="Polar residues" evidence="1">
    <location>
        <begin position="296"/>
        <end position="309"/>
    </location>
</feature>